<keyword evidence="4 6" id="KW-0472">Membrane</keyword>
<keyword evidence="8" id="KW-0378">Hydrolase</keyword>
<evidence type="ECO:0000313" key="8">
    <source>
        <dbReference type="EMBL" id="CVK15746.1"/>
    </source>
</evidence>
<dbReference type="OrthoDB" id="465874at2"/>
<keyword evidence="8" id="KW-0645">Protease</keyword>
<organism evidence="8 9">
    <name type="scientific">Apibacter mensalis</name>
    <dbReference type="NCBI Taxonomy" id="1586267"/>
    <lineage>
        <taxon>Bacteria</taxon>
        <taxon>Pseudomonadati</taxon>
        <taxon>Bacteroidota</taxon>
        <taxon>Flavobacteriia</taxon>
        <taxon>Flavobacteriales</taxon>
        <taxon>Weeksellaceae</taxon>
        <taxon>Apibacter</taxon>
    </lineage>
</organism>
<dbReference type="EMBL" id="FCOR01000003">
    <property type="protein sequence ID" value="CVK15746.1"/>
    <property type="molecule type" value="Genomic_DNA"/>
</dbReference>
<dbReference type="InterPro" id="IPR035952">
    <property type="entry name" value="Rhomboid-like_sf"/>
</dbReference>
<reference evidence="8 9" key="1">
    <citation type="submission" date="2016-01" db="EMBL/GenBank/DDBJ databases">
        <authorList>
            <person name="McClelland M."/>
            <person name="Jain A."/>
            <person name="Saraogi P."/>
            <person name="Mendelson R."/>
            <person name="Westerman R."/>
            <person name="SanMiguel P."/>
            <person name="Csonka L."/>
        </authorList>
    </citation>
    <scope>NUCLEOTIDE SEQUENCE [LARGE SCALE GENOMIC DNA]</scope>
    <source>
        <strain evidence="8 9">R-53146</strain>
    </source>
</reference>
<gene>
    <name evidence="8" type="ORF">Ga0061079_10356</name>
</gene>
<proteinExistence type="predicted"/>
<keyword evidence="9" id="KW-1185">Reference proteome</keyword>
<dbReference type="SUPFAM" id="SSF144091">
    <property type="entry name" value="Rhomboid-like"/>
    <property type="match status" value="1"/>
</dbReference>
<dbReference type="InterPro" id="IPR022764">
    <property type="entry name" value="Peptidase_S54_rhomboid_dom"/>
</dbReference>
<keyword evidence="2 6" id="KW-0812">Transmembrane</keyword>
<comment type="subcellular location">
    <subcellularLocation>
        <location evidence="1">Membrane</location>
        <topology evidence="1">Multi-pass membrane protein</topology>
    </subcellularLocation>
</comment>
<evidence type="ECO:0000259" key="7">
    <source>
        <dbReference type="Pfam" id="PF01694"/>
    </source>
</evidence>
<keyword evidence="3 6" id="KW-1133">Transmembrane helix</keyword>
<evidence type="ECO:0000256" key="3">
    <source>
        <dbReference type="ARBA" id="ARBA00022989"/>
    </source>
</evidence>
<feature type="transmembrane region" description="Helical" evidence="6">
    <location>
        <begin position="143"/>
        <end position="162"/>
    </location>
</feature>
<dbReference type="GO" id="GO:0016020">
    <property type="term" value="C:membrane"/>
    <property type="evidence" value="ECO:0007669"/>
    <property type="project" value="UniProtKB-SubCell"/>
</dbReference>
<evidence type="ECO:0000256" key="2">
    <source>
        <dbReference type="ARBA" id="ARBA00022692"/>
    </source>
</evidence>
<dbReference type="GO" id="GO:0004252">
    <property type="term" value="F:serine-type endopeptidase activity"/>
    <property type="evidence" value="ECO:0007669"/>
    <property type="project" value="InterPro"/>
</dbReference>
<dbReference type="STRING" id="1586267.GCA_001418685_00578"/>
<dbReference type="Proteomes" id="UP000182761">
    <property type="component" value="Unassembled WGS sequence"/>
</dbReference>
<evidence type="ECO:0000256" key="4">
    <source>
        <dbReference type="ARBA" id="ARBA00023136"/>
    </source>
</evidence>
<feature type="transmembrane region" description="Helical" evidence="6">
    <location>
        <begin position="84"/>
        <end position="106"/>
    </location>
</feature>
<evidence type="ECO:0000256" key="1">
    <source>
        <dbReference type="ARBA" id="ARBA00004141"/>
    </source>
</evidence>
<feature type="transmembrane region" description="Helical" evidence="6">
    <location>
        <begin position="112"/>
        <end position="136"/>
    </location>
</feature>
<name>A0A0X3AN14_9FLAO</name>
<feature type="region of interest" description="Disordered" evidence="5">
    <location>
        <begin position="232"/>
        <end position="266"/>
    </location>
</feature>
<dbReference type="RefSeq" id="WP_055424973.1">
    <property type="nucleotide sequence ID" value="NZ_FCOR01000003.1"/>
</dbReference>
<evidence type="ECO:0000256" key="5">
    <source>
        <dbReference type="SAM" id="MobiDB-lite"/>
    </source>
</evidence>
<feature type="transmembrane region" description="Helical" evidence="6">
    <location>
        <begin position="12"/>
        <end position="31"/>
    </location>
</feature>
<dbReference type="Pfam" id="PF01694">
    <property type="entry name" value="Rhomboid"/>
    <property type="match status" value="1"/>
</dbReference>
<evidence type="ECO:0000256" key="6">
    <source>
        <dbReference type="SAM" id="Phobius"/>
    </source>
</evidence>
<protein>
    <submittedName>
        <fullName evidence="8">Membrane associated serine protease, rhomboid family</fullName>
    </submittedName>
</protein>
<dbReference type="GO" id="GO:0006508">
    <property type="term" value="P:proteolysis"/>
    <property type="evidence" value="ECO:0007669"/>
    <property type="project" value="UniProtKB-KW"/>
</dbReference>
<feature type="transmembrane region" description="Helical" evidence="6">
    <location>
        <begin position="174"/>
        <end position="194"/>
    </location>
</feature>
<sequence length="266" mass="31013">MHKFPIRKEAIIVPTILIGAIWFIFLIQSLIAFKECYGIIPLNIRGLRGIILAPLFHGNLTHILSNTVPLFVLTFFTFQFYERLAYFVLLNGWLISGFVVWLLPNFSIMDSSILSCHIGASGIIYVLASFLFFSGIFRYEKTLMAVSLIVVFFYGSMVWGIFPREFFGIYDERHISWESHLSGAATGFILAYMLRKFGKKRQKPHWEKKEYDQSEDEILWEIYQMEYPEYFHDKDSSESNPTSETKKGNDLHKVDENDSLKNQEQL</sequence>
<feature type="domain" description="Peptidase S54 rhomboid" evidence="7">
    <location>
        <begin position="49"/>
        <end position="196"/>
    </location>
</feature>
<dbReference type="AlphaFoldDB" id="A0A0X3AN14"/>
<feature type="compositionally biased region" description="Basic and acidic residues" evidence="5">
    <location>
        <begin position="244"/>
        <end position="266"/>
    </location>
</feature>
<accession>A0A0X3AN14</accession>
<evidence type="ECO:0000313" key="9">
    <source>
        <dbReference type="Proteomes" id="UP000182761"/>
    </source>
</evidence>
<dbReference type="Gene3D" id="1.20.1540.10">
    <property type="entry name" value="Rhomboid-like"/>
    <property type="match status" value="1"/>
</dbReference>